<feature type="region of interest" description="Disordered" evidence="1">
    <location>
        <begin position="1"/>
        <end position="49"/>
    </location>
</feature>
<dbReference type="OrthoDB" id="5428737at2759"/>
<evidence type="ECO:0000313" key="3">
    <source>
        <dbReference type="EMBL" id="KAF2641760.1"/>
    </source>
</evidence>
<dbReference type="GO" id="GO:0005783">
    <property type="term" value="C:endoplasmic reticulum"/>
    <property type="evidence" value="ECO:0007669"/>
    <property type="project" value="TreeGrafter"/>
</dbReference>
<keyword evidence="4" id="KW-1185">Reference proteome</keyword>
<dbReference type="PANTHER" id="PTHR39405">
    <property type="entry name" value="DSC E3 UBIQUITIN LIGASE COMPLEX SUBUNIT 4"/>
    <property type="match status" value="1"/>
</dbReference>
<feature type="region of interest" description="Disordered" evidence="1">
    <location>
        <begin position="201"/>
        <end position="235"/>
    </location>
</feature>
<dbReference type="GO" id="GO:0032933">
    <property type="term" value="P:SREBP signaling pathway"/>
    <property type="evidence" value="ECO:0007669"/>
    <property type="project" value="InterPro"/>
</dbReference>
<dbReference type="EMBL" id="MU006782">
    <property type="protein sequence ID" value="KAF2641760.1"/>
    <property type="molecule type" value="Genomic_DNA"/>
</dbReference>
<dbReference type="AlphaFoldDB" id="A0A6A6S2H3"/>
<feature type="compositionally biased region" description="Basic and acidic residues" evidence="1">
    <location>
        <begin position="40"/>
        <end position="49"/>
    </location>
</feature>
<evidence type="ECO:0000256" key="1">
    <source>
        <dbReference type="SAM" id="MobiDB-lite"/>
    </source>
</evidence>
<name>A0A6A6S2H3_9PLEO</name>
<dbReference type="PANTHER" id="PTHR39405:SF1">
    <property type="entry name" value="DSC E3 UBIQUITIN LIGASE COMPLEX SUBUNIT 4"/>
    <property type="match status" value="1"/>
</dbReference>
<organism evidence="3 4">
    <name type="scientific">Massarina eburnea CBS 473.64</name>
    <dbReference type="NCBI Taxonomy" id="1395130"/>
    <lineage>
        <taxon>Eukaryota</taxon>
        <taxon>Fungi</taxon>
        <taxon>Dikarya</taxon>
        <taxon>Ascomycota</taxon>
        <taxon>Pezizomycotina</taxon>
        <taxon>Dothideomycetes</taxon>
        <taxon>Pleosporomycetidae</taxon>
        <taxon>Pleosporales</taxon>
        <taxon>Massarineae</taxon>
        <taxon>Massarinaceae</taxon>
        <taxon>Massarina</taxon>
    </lineage>
</organism>
<feature type="region of interest" description="Disordered" evidence="1">
    <location>
        <begin position="300"/>
        <end position="320"/>
    </location>
</feature>
<evidence type="ECO:0000313" key="4">
    <source>
        <dbReference type="Proteomes" id="UP000799753"/>
    </source>
</evidence>
<feature type="compositionally biased region" description="Basic and acidic residues" evidence="1">
    <location>
        <begin position="223"/>
        <end position="235"/>
    </location>
</feature>
<feature type="compositionally biased region" description="Polar residues" evidence="1">
    <location>
        <begin position="300"/>
        <end position="317"/>
    </location>
</feature>
<feature type="compositionally biased region" description="Acidic residues" evidence="1">
    <location>
        <begin position="20"/>
        <end position="39"/>
    </location>
</feature>
<dbReference type="Proteomes" id="UP000799753">
    <property type="component" value="Unassembled WGS sequence"/>
</dbReference>
<feature type="domain" description="DUF1746" evidence="2">
    <location>
        <begin position="68"/>
        <end position="184"/>
    </location>
</feature>
<gene>
    <name evidence="3" type="ORF">P280DRAFT_516782</name>
</gene>
<dbReference type="InterPro" id="IPR038967">
    <property type="entry name" value="Dsc4-like"/>
</dbReference>
<dbReference type="GO" id="GO:0044695">
    <property type="term" value="C:Dsc E3 ubiquitin ligase complex"/>
    <property type="evidence" value="ECO:0007669"/>
    <property type="project" value="InterPro"/>
</dbReference>
<dbReference type="InterPro" id="IPR013715">
    <property type="entry name" value="DUF1746"/>
</dbReference>
<reference evidence="3" key="1">
    <citation type="journal article" date="2020" name="Stud. Mycol.">
        <title>101 Dothideomycetes genomes: a test case for predicting lifestyles and emergence of pathogens.</title>
        <authorList>
            <person name="Haridas S."/>
            <person name="Albert R."/>
            <person name="Binder M."/>
            <person name="Bloem J."/>
            <person name="Labutti K."/>
            <person name="Salamov A."/>
            <person name="Andreopoulos B."/>
            <person name="Baker S."/>
            <person name="Barry K."/>
            <person name="Bills G."/>
            <person name="Bluhm B."/>
            <person name="Cannon C."/>
            <person name="Castanera R."/>
            <person name="Culley D."/>
            <person name="Daum C."/>
            <person name="Ezra D."/>
            <person name="Gonzalez J."/>
            <person name="Henrissat B."/>
            <person name="Kuo A."/>
            <person name="Liang C."/>
            <person name="Lipzen A."/>
            <person name="Lutzoni F."/>
            <person name="Magnuson J."/>
            <person name="Mondo S."/>
            <person name="Nolan M."/>
            <person name="Ohm R."/>
            <person name="Pangilinan J."/>
            <person name="Park H.-J."/>
            <person name="Ramirez L."/>
            <person name="Alfaro M."/>
            <person name="Sun H."/>
            <person name="Tritt A."/>
            <person name="Yoshinaga Y."/>
            <person name="Zwiers L.-H."/>
            <person name="Turgeon B."/>
            <person name="Goodwin S."/>
            <person name="Spatafora J."/>
            <person name="Crous P."/>
            <person name="Grigoriev I."/>
        </authorList>
    </citation>
    <scope>NUCLEOTIDE SEQUENCE</scope>
    <source>
        <strain evidence="3">CBS 473.64</strain>
    </source>
</reference>
<dbReference type="Pfam" id="PF08508">
    <property type="entry name" value="DUF1746"/>
    <property type="match status" value="1"/>
</dbReference>
<sequence>MNAEAESSRAARRHDHGPDTEPDDDADVDVDDALDEGDDEVQREQRKGERRLDAKRKRVAFLDNLLRELDTLVFVELITLYHLDCSFFWFTVRSIIHGSLLTPLPDMGLNRQHDEYKPYLPMILFTFLANFLLHVLCPAPAAGEDTRGYLHGGLMIDFIGQQGPTSRWKLAGLDLALLLLQTTMLAVTVKRRDLKKHLAEISAGGGGAGNEEAEAAAPATDEAAARHQDADAEERGVLRRTDTLSDIGADQDEEDALLPSSAAGHTDALDLLRSGQCVIGDFTLVDTLLQAHTDYNAYRQTRSEASTGSSVPSSTLRQLHAIRMRMGVGGGG</sequence>
<proteinExistence type="predicted"/>
<accession>A0A6A6S2H3</accession>
<evidence type="ECO:0000259" key="2">
    <source>
        <dbReference type="Pfam" id="PF08508"/>
    </source>
</evidence>
<protein>
    <submittedName>
        <fullName evidence="3">DUF1746-domain-containing protein</fullName>
    </submittedName>
</protein>